<evidence type="ECO:0000256" key="4">
    <source>
        <dbReference type="ARBA" id="ARBA00016436"/>
    </source>
</evidence>
<accession>A0A1M5VTJ2</accession>
<dbReference type="Pfam" id="PF02606">
    <property type="entry name" value="LpxK"/>
    <property type="match status" value="1"/>
</dbReference>
<evidence type="ECO:0000256" key="6">
    <source>
        <dbReference type="ARBA" id="ARBA00022556"/>
    </source>
</evidence>
<evidence type="ECO:0000256" key="7">
    <source>
        <dbReference type="ARBA" id="ARBA00022679"/>
    </source>
</evidence>
<gene>
    <name evidence="13" type="primary">lpxK</name>
    <name evidence="14" type="ORF">SAMN04488109_5373</name>
</gene>
<keyword evidence="10 13" id="KW-0067">ATP-binding</keyword>
<evidence type="ECO:0000256" key="1">
    <source>
        <dbReference type="ARBA" id="ARBA00002274"/>
    </source>
</evidence>
<evidence type="ECO:0000313" key="14">
    <source>
        <dbReference type="EMBL" id="SHH78253.1"/>
    </source>
</evidence>
<evidence type="ECO:0000256" key="8">
    <source>
        <dbReference type="ARBA" id="ARBA00022741"/>
    </source>
</evidence>
<proteinExistence type="inferred from homology"/>
<dbReference type="EMBL" id="FQWQ01000004">
    <property type="protein sequence ID" value="SHH78253.1"/>
    <property type="molecule type" value="Genomic_DNA"/>
</dbReference>
<dbReference type="SUPFAM" id="SSF52540">
    <property type="entry name" value="P-loop containing nucleoside triphosphate hydrolases"/>
    <property type="match status" value="1"/>
</dbReference>
<evidence type="ECO:0000256" key="12">
    <source>
        <dbReference type="ARBA" id="ARBA00029757"/>
    </source>
</evidence>
<reference evidence="14 15" key="1">
    <citation type="submission" date="2016-11" db="EMBL/GenBank/DDBJ databases">
        <authorList>
            <person name="Jaros S."/>
            <person name="Januszkiewicz K."/>
            <person name="Wedrychowicz H."/>
        </authorList>
    </citation>
    <scope>NUCLEOTIDE SEQUENCE [LARGE SCALE GENOMIC DNA]</scope>
    <source>
        <strain evidence="14 15">DSM 24574</strain>
    </source>
</reference>
<comment type="catalytic activity">
    <reaction evidence="13">
        <text>a lipid A disaccharide + ATP = a lipid IVA + ADP + H(+)</text>
        <dbReference type="Rhea" id="RHEA:67840"/>
        <dbReference type="ChEBI" id="CHEBI:15378"/>
        <dbReference type="ChEBI" id="CHEBI:30616"/>
        <dbReference type="ChEBI" id="CHEBI:176343"/>
        <dbReference type="ChEBI" id="CHEBI:176425"/>
        <dbReference type="ChEBI" id="CHEBI:456216"/>
        <dbReference type="EC" id="2.7.1.130"/>
    </reaction>
</comment>
<dbReference type="HAMAP" id="MF_00409">
    <property type="entry name" value="LpxK"/>
    <property type="match status" value="1"/>
</dbReference>
<dbReference type="RefSeq" id="WP_073140782.1">
    <property type="nucleotide sequence ID" value="NZ_FQWQ01000004.1"/>
</dbReference>
<feature type="binding site" evidence="13">
    <location>
        <begin position="47"/>
        <end position="54"/>
    </location>
    <ligand>
        <name>ATP</name>
        <dbReference type="ChEBI" id="CHEBI:30616"/>
    </ligand>
</feature>
<dbReference type="EC" id="2.7.1.130" evidence="3 13"/>
<evidence type="ECO:0000256" key="3">
    <source>
        <dbReference type="ARBA" id="ARBA00012071"/>
    </source>
</evidence>
<evidence type="ECO:0000256" key="2">
    <source>
        <dbReference type="ARBA" id="ARBA00004870"/>
    </source>
</evidence>
<evidence type="ECO:0000256" key="10">
    <source>
        <dbReference type="ARBA" id="ARBA00022840"/>
    </source>
</evidence>
<keyword evidence="7 13" id="KW-0808">Transferase</keyword>
<evidence type="ECO:0000256" key="5">
    <source>
        <dbReference type="ARBA" id="ARBA00022516"/>
    </source>
</evidence>
<evidence type="ECO:0000256" key="11">
    <source>
        <dbReference type="ARBA" id="ARBA00023098"/>
    </source>
</evidence>
<dbReference type="GO" id="GO:0005524">
    <property type="term" value="F:ATP binding"/>
    <property type="evidence" value="ECO:0007669"/>
    <property type="project" value="UniProtKB-UniRule"/>
</dbReference>
<dbReference type="NCBIfam" id="TIGR00682">
    <property type="entry name" value="lpxK"/>
    <property type="match status" value="1"/>
</dbReference>
<dbReference type="GO" id="GO:0009244">
    <property type="term" value="P:lipopolysaccharide core region biosynthetic process"/>
    <property type="evidence" value="ECO:0007669"/>
    <property type="project" value="TreeGrafter"/>
</dbReference>
<dbReference type="AlphaFoldDB" id="A0A1M5VTJ2"/>
<keyword evidence="8 13" id="KW-0547">Nucleotide-binding</keyword>
<dbReference type="PANTHER" id="PTHR42724">
    <property type="entry name" value="TETRAACYLDISACCHARIDE 4'-KINASE"/>
    <property type="match status" value="1"/>
</dbReference>
<comment type="function">
    <text evidence="1 13">Transfers the gamma-phosphate of ATP to the 4'-position of a tetraacyldisaccharide 1-phosphate intermediate (termed DS-1-P) to form tetraacyldisaccharide 1,4'-bis-phosphate (lipid IVA).</text>
</comment>
<sequence>MILLRILLYPMAMAYNFITGLRNRLYDRGLKPSVTFELPVINVGNLTVGGTGKTPLIEYLIRLLAPNHKVATLSRGYGRNTTGFRIASPTDNAGTLGDEPTQFYQKYGDRVTVAVGEERALAIPNILQDHPDTEIILLDDAYQHRKVRPSLNILLSDYNRPFYDDLLLPAGRLRESRQGAARADVVVVTKCPPEITDDEMMEIDQHVRRYVGKPVFFTHVRYGNPMPVTARAQKLGDEVVLITGIANAKPLVHYLKQTFNLVRHFDFTDHHTYRASDLEDFTSALKAHPKASFLTTEKDKVKLVSPAFREAIEKIPLFYLPIEVEFIKNGQDFDEIVLNHLKRA</sequence>
<keyword evidence="9 13" id="KW-0418">Kinase</keyword>
<dbReference type="InterPro" id="IPR003758">
    <property type="entry name" value="LpxK"/>
</dbReference>
<evidence type="ECO:0000256" key="9">
    <source>
        <dbReference type="ARBA" id="ARBA00022777"/>
    </source>
</evidence>
<name>A0A1M5VTJ2_9BACT</name>
<keyword evidence="15" id="KW-1185">Reference proteome</keyword>
<comment type="pathway">
    <text evidence="2 13">Glycolipid biosynthesis; lipid IV(A) biosynthesis; lipid IV(A) from (3R)-3-hydroxytetradecanoyl-[acyl-carrier-protein] and UDP-N-acetyl-alpha-D-glucosamine: step 6/6.</text>
</comment>
<organism evidence="14 15">
    <name type="scientific">Chryseolinea serpens</name>
    <dbReference type="NCBI Taxonomy" id="947013"/>
    <lineage>
        <taxon>Bacteria</taxon>
        <taxon>Pseudomonadati</taxon>
        <taxon>Bacteroidota</taxon>
        <taxon>Cytophagia</taxon>
        <taxon>Cytophagales</taxon>
        <taxon>Fulvivirgaceae</taxon>
        <taxon>Chryseolinea</taxon>
    </lineage>
</organism>
<keyword evidence="6 13" id="KW-0441">Lipid A biosynthesis</keyword>
<keyword evidence="11 13" id="KW-0443">Lipid metabolism</keyword>
<dbReference type="GO" id="GO:0009029">
    <property type="term" value="F:lipid-A 4'-kinase activity"/>
    <property type="evidence" value="ECO:0007669"/>
    <property type="project" value="UniProtKB-UniRule"/>
</dbReference>
<dbReference type="STRING" id="947013.SAMN04488109_5373"/>
<keyword evidence="5 13" id="KW-0444">Lipid biosynthesis</keyword>
<dbReference type="InterPro" id="IPR027417">
    <property type="entry name" value="P-loop_NTPase"/>
</dbReference>
<evidence type="ECO:0000256" key="13">
    <source>
        <dbReference type="HAMAP-Rule" id="MF_00409"/>
    </source>
</evidence>
<dbReference type="GO" id="GO:0005886">
    <property type="term" value="C:plasma membrane"/>
    <property type="evidence" value="ECO:0007669"/>
    <property type="project" value="TreeGrafter"/>
</dbReference>
<dbReference type="Proteomes" id="UP000184212">
    <property type="component" value="Unassembled WGS sequence"/>
</dbReference>
<dbReference type="UniPathway" id="UPA00359">
    <property type="reaction ID" value="UER00482"/>
</dbReference>
<evidence type="ECO:0000313" key="15">
    <source>
        <dbReference type="Proteomes" id="UP000184212"/>
    </source>
</evidence>
<dbReference type="GO" id="GO:0009245">
    <property type="term" value="P:lipid A biosynthetic process"/>
    <property type="evidence" value="ECO:0007669"/>
    <property type="project" value="UniProtKB-UniRule"/>
</dbReference>
<dbReference type="PANTHER" id="PTHR42724:SF1">
    <property type="entry name" value="TETRAACYLDISACCHARIDE 4'-KINASE, MITOCHONDRIAL-RELATED"/>
    <property type="match status" value="1"/>
</dbReference>
<protein>
    <recommendedName>
        <fullName evidence="4 13">Tetraacyldisaccharide 4'-kinase</fullName>
        <ecNumber evidence="3 13">2.7.1.130</ecNumber>
    </recommendedName>
    <alternativeName>
        <fullName evidence="12 13">Lipid A 4'-kinase</fullName>
    </alternativeName>
</protein>
<comment type="similarity">
    <text evidence="13">Belongs to the LpxK family.</text>
</comment>
<dbReference type="OrthoDB" id="9766423at2"/>